<dbReference type="Proteomes" id="UP001499854">
    <property type="component" value="Unassembled WGS sequence"/>
</dbReference>
<sequence length="168" mass="18813">MGLLRRAIDAVRPGQGGHRDPADVLAVTHRRQRILLEHVRRGLDETSEELAYIDGEIRRTREHTARLGGTRTIAAADGYAAIPHEPHDERSRADAFLMTLTEARGAVVAEETRLLTLRKNLTDRIAECDELSQTAATGITDEVRTLIDRMAADTRRMTDEENLLEAEH</sequence>
<evidence type="ECO:0000313" key="2">
    <source>
        <dbReference type="Proteomes" id="UP001499854"/>
    </source>
</evidence>
<evidence type="ECO:0000313" key="1">
    <source>
        <dbReference type="EMBL" id="GAA1986761.1"/>
    </source>
</evidence>
<gene>
    <name evidence="1" type="ORF">GCM10009838_56710</name>
</gene>
<name>A0ABP5DXK0_9ACTN</name>
<protein>
    <submittedName>
        <fullName evidence="1">Uncharacterized protein</fullName>
    </submittedName>
</protein>
<organism evidence="1 2">
    <name type="scientific">Catenulispora subtropica</name>
    <dbReference type="NCBI Taxonomy" id="450798"/>
    <lineage>
        <taxon>Bacteria</taxon>
        <taxon>Bacillati</taxon>
        <taxon>Actinomycetota</taxon>
        <taxon>Actinomycetes</taxon>
        <taxon>Catenulisporales</taxon>
        <taxon>Catenulisporaceae</taxon>
        <taxon>Catenulispora</taxon>
    </lineage>
</organism>
<comment type="caution">
    <text evidence="1">The sequence shown here is derived from an EMBL/GenBank/DDBJ whole genome shotgun (WGS) entry which is preliminary data.</text>
</comment>
<proteinExistence type="predicted"/>
<dbReference type="RefSeq" id="WP_344660185.1">
    <property type="nucleotide sequence ID" value="NZ_BAAAQM010000038.1"/>
</dbReference>
<keyword evidence="2" id="KW-1185">Reference proteome</keyword>
<dbReference type="EMBL" id="BAAAQM010000038">
    <property type="protein sequence ID" value="GAA1986761.1"/>
    <property type="molecule type" value="Genomic_DNA"/>
</dbReference>
<reference evidence="2" key="1">
    <citation type="journal article" date="2019" name="Int. J. Syst. Evol. Microbiol.">
        <title>The Global Catalogue of Microorganisms (GCM) 10K type strain sequencing project: providing services to taxonomists for standard genome sequencing and annotation.</title>
        <authorList>
            <consortium name="The Broad Institute Genomics Platform"/>
            <consortium name="The Broad Institute Genome Sequencing Center for Infectious Disease"/>
            <person name="Wu L."/>
            <person name="Ma J."/>
        </authorList>
    </citation>
    <scope>NUCLEOTIDE SEQUENCE [LARGE SCALE GENOMIC DNA]</scope>
    <source>
        <strain evidence="2">JCM 16013</strain>
    </source>
</reference>
<accession>A0ABP5DXK0</accession>